<evidence type="ECO:0000259" key="1">
    <source>
        <dbReference type="Pfam" id="PF13470"/>
    </source>
</evidence>
<gene>
    <name evidence="3" type="ORF">IQ217_14860</name>
</gene>
<dbReference type="InterPro" id="IPR058652">
    <property type="entry name" value="VapC50_C"/>
</dbReference>
<evidence type="ECO:0000259" key="2">
    <source>
        <dbReference type="Pfam" id="PF26343"/>
    </source>
</evidence>
<feature type="domain" description="PIN" evidence="1">
    <location>
        <begin position="8"/>
        <end position="113"/>
    </location>
</feature>
<name>A0ABR9VXH0_9SYNC</name>
<dbReference type="Pfam" id="PF26343">
    <property type="entry name" value="VapC50_C"/>
    <property type="match status" value="1"/>
</dbReference>
<organism evidence="3 4">
    <name type="scientific">Synechocystis salina LEGE 00031</name>
    <dbReference type="NCBI Taxonomy" id="1828736"/>
    <lineage>
        <taxon>Bacteria</taxon>
        <taxon>Bacillati</taxon>
        <taxon>Cyanobacteriota</taxon>
        <taxon>Cyanophyceae</taxon>
        <taxon>Synechococcales</taxon>
        <taxon>Merismopediaceae</taxon>
        <taxon>Synechocystis</taxon>
    </lineage>
</organism>
<dbReference type="RefSeq" id="WP_190599923.1">
    <property type="nucleotide sequence ID" value="NZ_JADEVV010000049.1"/>
</dbReference>
<dbReference type="InterPro" id="IPR002716">
    <property type="entry name" value="PIN_dom"/>
</dbReference>
<sequence length="190" mass="21746">MPSNYTALYDACVLYPAPLRDLLLQLALTDLFRAKWTDDIHQEWLRNVLNKRPDLTLEQLTRTRDLMNSHVRDCLITGYESLIPALHLPDPDDRHVLAAAIQGGVDVIVTFNLKDFPPRALAPYDIEAQHPDEFIACVIDLKPITIAQAVETVRRRLRSPPMTKEEHLETLLCLGLPLTISRLREICYEI</sequence>
<dbReference type="EMBL" id="JADEVV010000049">
    <property type="protein sequence ID" value="MBE9255098.1"/>
    <property type="molecule type" value="Genomic_DNA"/>
</dbReference>
<keyword evidence="4" id="KW-1185">Reference proteome</keyword>
<proteinExistence type="predicted"/>
<dbReference type="Proteomes" id="UP000658720">
    <property type="component" value="Unassembled WGS sequence"/>
</dbReference>
<feature type="domain" description="VapC50 C-terminal" evidence="2">
    <location>
        <begin position="131"/>
        <end position="185"/>
    </location>
</feature>
<comment type="caution">
    <text evidence="3">The sequence shown here is derived from an EMBL/GenBank/DDBJ whole genome shotgun (WGS) entry which is preliminary data.</text>
</comment>
<protein>
    <submittedName>
        <fullName evidence="3">PIN domain-containing protein</fullName>
    </submittedName>
</protein>
<accession>A0ABR9VXH0</accession>
<evidence type="ECO:0000313" key="3">
    <source>
        <dbReference type="EMBL" id="MBE9255098.1"/>
    </source>
</evidence>
<evidence type="ECO:0000313" key="4">
    <source>
        <dbReference type="Proteomes" id="UP000658720"/>
    </source>
</evidence>
<reference evidence="3 4" key="1">
    <citation type="submission" date="2020-10" db="EMBL/GenBank/DDBJ databases">
        <authorList>
            <person name="Castelo-Branco R."/>
            <person name="Eusebio N."/>
            <person name="Adriana R."/>
            <person name="Vieira A."/>
            <person name="Brugerolle De Fraissinette N."/>
            <person name="Rezende De Castro R."/>
            <person name="Schneider M.P."/>
            <person name="Vasconcelos V."/>
            <person name="Leao P.N."/>
        </authorList>
    </citation>
    <scope>NUCLEOTIDE SEQUENCE [LARGE SCALE GENOMIC DNA]</scope>
    <source>
        <strain evidence="3 4">LEGE 00031</strain>
    </source>
</reference>
<dbReference type="Pfam" id="PF13470">
    <property type="entry name" value="PIN_3"/>
    <property type="match status" value="1"/>
</dbReference>